<proteinExistence type="predicted"/>
<accession>A0AA37UHS2</accession>
<organism evidence="2 3">
    <name type="scientific">Arenivirga flava</name>
    <dbReference type="NCBI Taxonomy" id="1930060"/>
    <lineage>
        <taxon>Bacteria</taxon>
        <taxon>Bacillati</taxon>
        <taxon>Actinomycetota</taxon>
        <taxon>Actinomycetes</taxon>
        <taxon>Micrococcales</taxon>
        <taxon>Microbacteriaceae</taxon>
        <taxon>Arenivirga</taxon>
    </lineage>
</organism>
<dbReference type="RefSeq" id="WP_284233131.1">
    <property type="nucleotide sequence ID" value="NZ_BSUL01000001.1"/>
</dbReference>
<keyword evidence="1" id="KW-0812">Transmembrane</keyword>
<evidence type="ECO:0000313" key="3">
    <source>
        <dbReference type="Proteomes" id="UP001157160"/>
    </source>
</evidence>
<protein>
    <recommendedName>
        <fullName evidence="4">DUF4258 domain-containing protein</fullName>
    </recommendedName>
</protein>
<gene>
    <name evidence="2" type="ORF">GCM10025874_24770</name>
</gene>
<evidence type="ECO:0008006" key="4">
    <source>
        <dbReference type="Google" id="ProtNLM"/>
    </source>
</evidence>
<evidence type="ECO:0000256" key="1">
    <source>
        <dbReference type="SAM" id="Phobius"/>
    </source>
</evidence>
<keyword evidence="1" id="KW-0472">Membrane</keyword>
<keyword evidence="3" id="KW-1185">Reference proteome</keyword>
<comment type="caution">
    <text evidence="2">The sequence shown here is derived from an EMBL/GenBank/DDBJ whole genome shotgun (WGS) entry which is preliminary data.</text>
</comment>
<dbReference type="AlphaFoldDB" id="A0AA37UHS2"/>
<dbReference type="EMBL" id="BSUL01000001">
    <property type="protein sequence ID" value="GMA29224.1"/>
    <property type="molecule type" value="Genomic_DNA"/>
</dbReference>
<dbReference type="Pfam" id="PF14076">
    <property type="entry name" value="DUF4258"/>
    <property type="match status" value="1"/>
</dbReference>
<keyword evidence="1" id="KW-1133">Transmembrane helix</keyword>
<reference evidence="2 3" key="1">
    <citation type="journal article" date="2014" name="Int. J. Syst. Evol. Microbiol.">
        <title>Complete genome sequence of Corynebacterium casei LMG S-19264T (=DSM 44701T), isolated from a smear-ripened cheese.</title>
        <authorList>
            <consortium name="US DOE Joint Genome Institute (JGI-PGF)"/>
            <person name="Walter F."/>
            <person name="Albersmeier A."/>
            <person name="Kalinowski J."/>
            <person name="Ruckert C."/>
        </authorList>
    </citation>
    <scope>NUCLEOTIDE SEQUENCE [LARGE SCALE GENOMIC DNA]</scope>
    <source>
        <strain evidence="2 3">NBRC 112289</strain>
    </source>
</reference>
<feature type="transmembrane region" description="Helical" evidence="1">
    <location>
        <begin position="12"/>
        <end position="30"/>
    </location>
</feature>
<evidence type="ECO:0000313" key="2">
    <source>
        <dbReference type="EMBL" id="GMA29224.1"/>
    </source>
</evidence>
<sequence length="115" mass="13255">MPDRLAGFDPLLLLAVAALVSLAALVAVLRRARRRRLPRRWTRHIEQRMRQRRIARADVERVVANPARVTRDRDERSVRLDGRVGGRPLKVWVAEPWPPRREIVLKSAAWGDVDG</sequence>
<dbReference type="Proteomes" id="UP001157160">
    <property type="component" value="Unassembled WGS sequence"/>
</dbReference>
<name>A0AA37UHS2_9MICO</name>
<dbReference type="InterPro" id="IPR025354">
    <property type="entry name" value="DUF4258"/>
</dbReference>